<dbReference type="InterPro" id="IPR053206">
    <property type="entry name" value="Dimeric_xanthone_biosynth"/>
</dbReference>
<dbReference type="EMBL" id="CAVNYO010000444">
    <property type="protein sequence ID" value="CAK5281117.1"/>
    <property type="molecule type" value="Genomic_DNA"/>
</dbReference>
<name>A0AAD2HVU6_9AGAR</name>
<evidence type="ECO:0000313" key="4">
    <source>
        <dbReference type="EMBL" id="CAK5281117.1"/>
    </source>
</evidence>
<evidence type="ECO:0000313" key="3">
    <source>
        <dbReference type="EMBL" id="CAK5265885.1"/>
    </source>
</evidence>
<dbReference type="AlphaFoldDB" id="A0AAD2HVU6"/>
<dbReference type="EMBL" id="CAVNYO010000103">
    <property type="protein sequence ID" value="CAK5265885.1"/>
    <property type="molecule type" value="Genomic_DNA"/>
</dbReference>
<dbReference type="InterPro" id="IPR012312">
    <property type="entry name" value="Hemerythrin-like"/>
</dbReference>
<dbReference type="CDD" id="cd12108">
    <property type="entry name" value="Hr-like"/>
    <property type="match status" value="1"/>
</dbReference>
<gene>
    <name evidence="4" type="ORF">MYCIT1_LOCUS32009</name>
    <name evidence="2" type="ORF">MYCIT1_LOCUS6534</name>
    <name evidence="3" type="ORF">MYCIT1_LOCUS7235</name>
</gene>
<dbReference type="Pfam" id="PF01814">
    <property type="entry name" value="Hemerythrin"/>
    <property type="match status" value="1"/>
</dbReference>
<proteinExistence type="predicted"/>
<protein>
    <recommendedName>
        <fullName evidence="1">Hemerythrin-like domain-containing protein</fullName>
    </recommendedName>
</protein>
<organism evidence="4 5">
    <name type="scientific">Mycena citricolor</name>
    <dbReference type="NCBI Taxonomy" id="2018698"/>
    <lineage>
        <taxon>Eukaryota</taxon>
        <taxon>Fungi</taxon>
        <taxon>Dikarya</taxon>
        <taxon>Basidiomycota</taxon>
        <taxon>Agaricomycotina</taxon>
        <taxon>Agaricomycetes</taxon>
        <taxon>Agaricomycetidae</taxon>
        <taxon>Agaricales</taxon>
        <taxon>Marasmiineae</taxon>
        <taxon>Mycenaceae</taxon>
        <taxon>Mycena</taxon>
    </lineage>
</organism>
<accession>A0AAD2HVU6</accession>
<evidence type="ECO:0000313" key="2">
    <source>
        <dbReference type="EMBL" id="CAK5265503.1"/>
    </source>
</evidence>
<dbReference type="PANTHER" id="PTHR38048:SF2">
    <property type="entry name" value="HEMERYTHRIN-LIKE DOMAIN-CONTAINING PROTEIN"/>
    <property type="match status" value="1"/>
</dbReference>
<sequence length="263" mass="29215">MSPPTKWFETPYALIDLPSRPTTIDDPRAPESIVENVARNMVFVHNFLLRGLNSIYAQAPYVTAPDVPSFLNYIKTWTVALQVHHDGEEDHLFPFIAKETGQGDLMAGNIAGHAAFHEGLDRFVALVAELQQDASKYDGRRIVEVVGAFGGLLRDHLADEIPTLLALAPYGARLAAGLEAEMRRDGIDSMRKCGLTQGVIQIFCLDDNTWENGATRAFPPIPSPVAVVLRRGLYLLHHDWWRFASSDQFGNPRAQPYARPLAN</sequence>
<dbReference type="EMBL" id="CAVNYO010000092">
    <property type="protein sequence ID" value="CAK5265503.1"/>
    <property type="molecule type" value="Genomic_DNA"/>
</dbReference>
<dbReference type="Gene3D" id="1.20.120.520">
    <property type="entry name" value="nmb1532 protein domain like"/>
    <property type="match status" value="1"/>
</dbReference>
<keyword evidence="5" id="KW-1185">Reference proteome</keyword>
<evidence type="ECO:0000313" key="5">
    <source>
        <dbReference type="Proteomes" id="UP001295794"/>
    </source>
</evidence>
<comment type="caution">
    <text evidence="4">The sequence shown here is derived from an EMBL/GenBank/DDBJ whole genome shotgun (WGS) entry which is preliminary data.</text>
</comment>
<feature type="domain" description="Hemerythrin-like" evidence="1">
    <location>
        <begin position="40"/>
        <end position="161"/>
    </location>
</feature>
<evidence type="ECO:0000259" key="1">
    <source>
        <dbReference type="Pfam" id="PF01814"/>
    </source>
</evidence>
<dbReference type="Proteomes" id="UP001295794">
    <property type="component" value="Unassembled WGS sequence"/>
</dbReference>
<dbReference type="PANTHER" id="PTHR38048">
    <property type="entry name" value="EXPRESSED PROTEIN"/>
    <property type="match status" value="1"/>
</dbReference>
<reference evidence="4" key="1">
    <citation type="submission" date="2023-11" db="EMBL/GenBank/DDBJ databases">
        <authorList>
            <person name="De Vega J J."/>
            <person name="De Vega J J."/>
        </authorList>
    </citation>
    <scope>NUCLEOTIDE SEQUENCE</scope>
</reference>